<dbReference type="SUPFAM" id="SSF56112">
    <property type="entry name" value="Protein kinase-like (PK-like)"/>
    <property type="match status" value="1"/>
</dbReference>
<sequence length="528" mass="61016">MAKAMKRKIQELDPESSLDGYVYKYDIREKRHPPWEVPPTGSSQYRQVGPGLRSDAPAGDKYQKRDYWEYSNSPPSGRWFNEETGFLPPPSVINYWTTTEKKERRRVSRIDLASRDVGYILRLCEKARGNYYQCHVDEDEKILVGCRNYIVTLLFDDGTRWLLKTGQSHYEWSKEFANTPDHLVREIATNLWTYENTGVPVPRIRLWDTRTSKANKFGKPWYVMDKLEGQELNTQNELLAAGKPESAQVEQEMRFQRHLARFEIELLRYPSAKGEYTLKKKAGFFHGSQDRPLQMVTLKTSLKSVPPSTFTSSLLGTLRHARTLLVKEANSLGFTRSETNLHTEVLNYLEKAIPKIIDPRFESICYLAHKDITDLNIICDRELQITGIIDWELAETVPLQAAINQPTTVSNHLLDMVPNLFKMTNNRKAVARAWKQYDRENQILRDNFIFAIEQLDDGVLGDESTPWTAGHKYVTGLYRVAHAVRMIQFFVEGYRNLLREKQPVRTFIISEMKKIAEQAVSLVGKGGV</sequence>
<proteinExistence type="predicted"/>
<organism evidence="3 4">
    <name type="scientific">Orbilia blumenaviensis</name>
    <dbReference type="NCBI Taxonomy" id="1796055"/>
    <lineage>
        <taxon>Eukaryota</taxon>
        <taxon>Fungi</taxon>
        <taxon>Dikarya</taxon>
        <taxon>Ascomycota</taxon>
        <taxon>Pezizomycotina</taxon>
        <taxon>Orbiliomycetes</taxon>
        <taxon>Orbiliales</taxon>
        <taxon>Orbiliaceae</taxon>
        <taxon>Orbilia</taxon>
    </lineage>
</organism>
<keyword evidence="4" id="KW-1185">Reference proteome</keyword>
<feature type="domain" description="Aminoglycoside phosphotransferase" evidence="2">
    <location>
        <begin position="160"/>
        <end position="394"/>
    </location>
</feature>
<name>A0AAV9URL2_9PEZI</name>
<accession>A0AAV9URL2</accession>
<protein>
    <recommendedName>
        <fullName evidence="2">Aminoglycoside phosphotransferase domain-containing protein</fullName>
    </recommendedName>
</protein>
<comment type="caution">
    <text evidence="3">The sequence shown here is derived from an EMBL/GenBank/DDBJ whole genome shotgun (WGS) entry which is preliminary data.</text>
</comment>
<evidence type="ECO:0000313" key="4">
    <source>
        <dbReference type="Proteomes" id="UP001373714"/>
    </source>
</evidence>
<evidence type="ECO:0000259" key="2">
    <source>
        <dbReference type="Pfam" id="PF01636"/>
    </source>
</evidence>
<dbReference type="PANTHER" id="PTHR21310:SF15">
    <property type="entry name" value="AMINOGLYCOSIDE PHOSPHOTRANSFERASE DOMAIN-CONTAINING PROTEIN"/>
    <property type="match status" value="1"/>
</dbReference>
<dbReference type="InterPro" id="IPR002575">
    <property type="entry name" value="Aminoglycoside_PTrfase"/>
</dbReference>
<evidence type="ECO:0000313" key="3">
    <source>
        <dbReference type="EMBL" id="KAK6346380.1"/>
    </source>
</evidence>
<gene>
    <name evidence="3" type="ORF">TWF730_010706</name>
</gene>
<dbReference type="EMBL" id="JAVHNS010000008">
    <property type="protein sequence ID" value="KAK6346380.1"/>
    <property type="molecule type" value="Genomic_DNA"/>
</dbReference>
<dbReference type="InterPro" id="IPR051678">
    <property type="entry name" value="AGP_Transferase"/>
</dbReference>
<dbReference type="InterPro" id="IPR011009">
    <property type="entry name" value="Kinase-like_dom_sf"/>
</dbReference>
<reference evidence="3 4" key="1">
    <citation type="submission" date="2019-10" db="EMBL/GenBank/DDBJ databases">
        <authorList>
            <person name="Palmer J.M."/>
        </authorList>
    </citation>
    <scope>NUCLEOTIDE SEQUENCE [LARGE SCALE GENOMIC DNA]</scope>
    <source>
        <strain evidence="3 4">TWF730</strain>
    </source>
</reference>
<dbReference type="Proteomes" id="UP001373714">
    <property type="component" value="Unassembled WGS sequence"/>
</dbReference>
<dbReference type="Pfam" id="PF01636">
    <property type="entry name" value="APH"/>
    <property type="match status" value="1"/>
</dbReference>
<feature type="region of interest" description="Disordered" evidence="1">
    <location>
        <begin position="32"/>
        <end position="59"/>
    </location>
</feature>
<dbReference type="PANTHER" id="PTHR21310">
    <property type="entry name" value="AMINOGLYCOSIDE PHOSPHOTRANSFERASE-RELATED-RELATED"/>
    <property type="match status" value="1"/>
</dbReference>
<dbReference type="AlphaFoldDB" id="A0AAV9URL2"/>
<evidence type="ECO:0000256" key="1">
    <source>
        <dbReference type="SAM" id="MobiDB-lite"/>
    </source>
</evidence>